<reference evidence="3" key="1">
    <citation type="submission" date="2014-03" db="EMBL/GenBank/DDBJ databases">
        <authorList>
            <person name="Aksoy S."/>
            <person name="Warren W."/>
            <person name="Wilson R.K."/>
        </authorList>
    </citation>
    <scope>NUCLEOTIDE SEQUENCE [LARGE SCALE GENOMIC DNA]</scope>
    <source>
        <strain evidence="3">IAEA</strain>
    </source>
</reference>
<accession>A0A1A9VZN0</accession>
<dbReference type="AlphaFoldDB" id="A0A1A9VZN0"/>
<evidence type="ECO:0000256" key="1">
    <source>
        <dbReference type="SAM" id="Phobius"/>
    </source>
</evidence>
<keyword evidence="1" id="KW-1133">Transmembrane helix</keyword>
<feature type="transmembrane region" description="Helical" evidence="1">
    <location>
        <begin position="211"/>
        <end position="233"/>
    </location>
</feature>
<sequence length="249" mass="28252">MISLCSKVYKFLPSFKSHSKALASLPPDVQREPSGETEIHIPREAEIIVSGSLGFVAICVTQPLCPKRVPPNKITSSLTEGYVEKRMYTNDIKTNVALLLYKDTKIARSNKSKSSLVQIKCICLWIAIDNLLSRELKRKAVKIESTKIDETFSSTSSAMEDKATTKDLDQWIEQLNECNQLTETQVKTLCEKAAILPYTYNKKKAFEINSFCFRVALSVLISPLSSVHFYLAYFNQISTDWHQSLKKWN</sequence>
<keyword evidence="3" id="KW-1185">Reference proteome</keyword>
<dbReference type="EnsemblMetazoa" id="GBRI000607-RA">
    <property type="protein sequence ID" value="GBRI000607-PA"/>
    <property type="gene ID" value="GBRI000607"/>
</dbReference>
<evidence type="ECO:0000313" key="2">
    <source>
        <dbReference type="EnsemblMetazoa" id="GBRI000607-PA"/>
    </source>
</evidence>
<evidence type="ECO:0000313" key="3">
    <source>
        <dbReference type="Proteomes" id="UP000091820"/>
    </source>
</evidence>
<organism evidence="2 3">
    <name type="scientific">Glossina brevipalpis</name>
    <dbReference type="NCBI Taxonomy" id="37001"/>
    <lineage>
        <taxon>Eukaryota</taxon>
        <taxon>Metazoa</taxon>
        <taxon>Ecdysozoa</taxon>
        <taxon>Arthropoda</taxon>
        <taxon>Hexapoda</taxon>
        <taxon>Insecta</taxon>
        <taxon>Pterygota</taxon>
        <taxon>Neoptera</taxon>
        <taxon>Endopterygota</taxon>
        <taxon>Diptera</taxon>
        <taxon>Brachycera</taxon>
        <taxon>Muscomorpha</taxon>
        <taxon>Hippoboscoidea</taxon>
        <taxon>Glossinidae</taxon>
        <taxon>Glossina</taxon>
    </lineage>
</organism>
<reference evidence="2" key="2">
    <citation type="submission" date="2020-05" db="UniProtKB">
        <authorList>
            <consortium name="EnsemblMetazoa"/>
        </authorList>
    </citation>
    <scope>IDENTIFICATION</scope>
    <source>
        <strain evidence="2">IAEA</strain>
    </source>
</reference>
<dbReference type="Proteomes" id="UP000091820">
    <property type="component" value="Unassembled WGS sequence"/>
</dbReference>
<proteinExistence type="predicted"/>
<name>A0A1A9VZN0_9MUSC</name>
<keyword evidence="1" id="KW-0812">Transmembrane</keyword>
<protein>
    <submittedName>
        <fullName evidence="2">Uncharacterized protein</fullName>
    </submittedName>
</protein>
<keyword evidence="1" id="KW-0472">Membrane</keyword>
<dbReference type="STRING" id="37001.A0A1A9VZN0"/>
<dbReference type="VEuPathDB" id="VectorBase:GBRI000607"/>